<sequence length="200" mass="22394">MPGQQFLHAVSRWLMAALLFSTLTLAGCATQPKAPVVVDEIHGSVSFNIWRQYTLIEDDGKNVTQKSGPGNYGIEMIRVFRKGDSWMANPAALIWQLYENQWPQQTEVILPEGDYLFDIVMLSLNGFPLKAQAGEGLASFHVTAGKKLAAGDIVFDYIKRYRIYPGQKVATHFMRFISTPADAEVMLKSDPEKMYELSDG</sequence>
<keyword evidence="3" id="KW-1185">Reference proteome</keyword>
<keyword evidence="1" id="KW-0732">Signal</keyword>
<feature type="chain" id="PRO_5012137427" description="DUF2846 domain-containing protein" evidence="1">
    <location>
        <begin position="27"/>
        <end position="200"/>
    </location>
</feature>
<evidence type="ECO:0000313" key="3">
    <source>
        <dbReference type="Proteomes" id="UP000231632"/>
    </source>
</evidence>
<dbReference type="Proteomes" id="UP000231632">
    <property type="component" value="Unassembled WGS sequence"/>
</dbReference>
<accession>A0A1L8CLV7</accession>
<feature type="signal peptide" evidence="1">
    <location>
        <begin position="1"/>
        <end position="26"/>
    </location>
</feature>
<evidence type="ECO:0000313" key="2">
    <source>
        <dbReference type="EMBL" id="GAV19829.1"/>
    </source>
</evidence>
<dbReference type="AlphaFoldDB" id="A0A1L8CLV7"/>
<reference evidence="2 3" key="1">
    <citation type="journal article" date="2017" name="Arch. Microbiol.">
        <title>Mariprofundus micogutta sp. nov., a novel iron-oxidizing zetaproteobacterium isolated from a deep-sea hydrothermal field at the Bayonnaise knoll of the Izu-Ogasawara arc, and a description of Mariprofundales ord. nov. and Zetaproteobacteria classis nov.</title>
        <authorList>
            <person name="Makita H."/>
            <person name="Tanaka E."/>
            <person name="Mitsunobu S."/>
            <person name="Miyazaki M."/>
            <person name="Nunoura T."/>
            <person name="Uematsu K."/>
            <person name="Takaki Y."/>
            <person name="Nishi S."/>
            <person name="Shimamura S."/>
            <person name="Takai K."/>
        </authorList>
    </citation>
    <scope>NUCLEOTIDE SEQUENCE [LARGE SCALE GENOMIC DNA]</scope>
    <source>
        <strain evidence="2 3">ET2</strain>
    </source>
</reference>
<evidence type="ECO:0000256" key="1">
    <source>
        <dbReference type="SAM" id="SignalP"/>
    </source>
</evidence>
<name>A0A1L8CLV7_9PROT</name>
<comment type="caution">
    <text evidence="2">The sequence shown here is derived from an EMBL/GenBank/DDBJ whole genome shotgun (WGS) entry which is preliminary data.</text>
</comment>
<dbReference type="STRING" id="1921010.MMIC_P0787"/>
<dbReference type="RefSeq" id="WP_072659162.1">
    <property type="nucleotide sequence ID" value="NZ_BDFD01000005.1"/>
</dbReference>
<protein>
    <recommendedName>
        <fullName evidence="4">DUF2846 domain-containing protein</fullName>
    </recommendedName>
</protein>
<organism evidence="2 3">
    <name type="scientific">Mariprofundus micogutta</name>
    <dbReference type="NCBI Taxonomy" id="1921010"/>
    <lineage>
        <taxon>Bacteria</taxon>
        <taxon>Pseudomonadati</taxon>
        <taxon>Pseudomonadota</taxon>
        <taxon>Candidatius Mariprofundia</taxon>
        <taxon>Mariprofundales</taxon>
        <taxon>Mariprofundaceae</taxon>
        <taxon>Mariprofundus</taxon>
    </lineage>
</organism>
<dbReference type="EMBL" id="BDFD01000005">
    <property type="protein sequence ID" value="GAV19829.1"/>
    <property type="molecule type" value="Genomic_DNA"/>
</dbReference>
<proteinExistence type="predicted"/>
<dbReference type="OrthoDB" id="9833753at2"/>
<evidence type="ECO:0008006" key="4">
    <source>
        <dbReference type="Google" id="ProtNLM"/>
    </source>
</evidence>
<gene>
    <name evidence="2" type="ORF">MMIC_P0787</name>
</gene>